<feature type="region of interest" description="Disordered" evidence="1">
    <location>
        <begin position="1"/>
        <end position="33"/>
    </location>
</feature>
<sequence>MRDQQLAAGLDGRLDGGTAGIERHHDPGDLADGVAKLQPHVVPGFSEVNWGNFASYSN</sequence>
<comment type="caution">
    <text evidence="2">The sequence shown here is derived from an EMBL/GenBank/DDBJ whole genome shotgun (WGS) entry which is preliminary data.</text>
</comment>
<proteinExistence type="predicted"/>
<organism evidence="2 3">
    <name type="scientific">Geomonas paludis</name>
    <dbReference type="NCBI Taxonomy" id="2740185"/>
    <lineage>
        <taxon>Bacteria</taxon>
        <taxon>Pseudomonadati</taxon>
        <taxon>Thermodesulfobacteriota</taxon>
        <taxon>Desulfuromonadia</taxon>
        <taxon>Geobacterales</taxon>
        <taxon>Geobacteraceae</taxon>
        <taxon>Geomonas</taxon>
    </lineage>
</organism>
<protein>
    <submittedName>
        <fullName evidence="2">Uncharacterized protein</fullName>
    </submittedName>
</protein>
<dbReference type="Proteomes" id="UP000568888">
    <property type="component" value="Unassembled WGS sequence"/>
</dbReference>
<dbReference type="AlphaFoldDB" id="A0A6V8MS54"/>
<evidence type="ECO:0000313" key="2">
    <source>
        <dbReference type="EMBL" id="GFO62852.1"/>
    </source>
</evidence>
<reference evidence="3" key="1">
    <citation type="submission" date="2020-06" db="EMBL/GenBank/DDBJ databases">
        <title>Draft genomic sequecing of Geomonas sp. Red736.</title>
        <authorList>
            <person name="Itoh H."/>
            <person name="Xu Z.X."/>
            <person name="Ushijima N."/>
            <person name="Masuda Y."/>
            <person name="Shiratori Y."/>
            <person name="Senoo K."/>
        </authorList>
    </citation>
    <scope>NUCLEOTIDE SEQUENCE [LARGE SCALE GENOMIC DNA]</scope>
    <source>
        <strain evidence="3">Red736</strain>
    </source>
</reference>
<accession>A0A6V8MS54</accession>
<evidence type="ECO:0000256" key="1">
    <source>
        <dbReference type="SAM" id="MobiDB-lite"/>
    </source>
</evidence>
<dbReference type="EMBL" id="BLXY01000001">
    <property type="protein sequence ID" value="GFO62852.1"/>
    <property type="molecule type" value="Genomic_DNA"/>
</dbReference>
<evidence type="ECO:0000313" key="3">
    <source>
        <dbReference type="Proteomes" id="UP000568888"/>
    </source>
</evidence>
<gene>
    <name evidence="2" type="ORF">GMPD_07710</name>
</gene>
<feature type="compositionally biased region" description="Low complexity" evidence="1">
    <location>
        <begin position="1"/>
        <end position="11"/>
    </location>
</feature>
<name>A0A6V8MS54_9BACT</name>